<comment type="caution">
    <text evidence="2">The sequence shown here is derived from an EMBL/GenBank/DDBJ whole genome shotgun (WGS) entry which is preliminary data.</text>
</comment>
<reference evidence="2" key="2">
    <citation type="journal article" date="2021" name="PeerJ">
        <title>Extensive microbial diversity within the chicken gut microbiome revealed by metagenomics and culture.</title>
        <authorList>
            <person name="Gilroy R."/>
            <person name="Ravi A."/>
            <person name="Getino M."/>
            <person name="Pursley I."/>
            <person name="Horton D.L."/>
            <person name="Alikhan N.F."/>
            <person name="Baker D."/>
            <person name="Gharbi K."/>
            <person name="Hall N."/>
            <person name="Watson M."/>
            <person name="Adriaenssens E.M."/>
            <person name="Foster-Nyarko E."/>
            <person name="Jarju S."/>
            <person name="Secka A."/>
            <person name="Antonio M."/>
            <person name="Oren A."/>
            <person name="Chaudhuri R.R."/>
            <person name="La Ragione R."/>
            <person name="Hildebrand F."/>
            <person name="Pallen M.J."/>
        </authorList>
    </citation>
    <scope>NUCLEOTIDE SEQUENCE</scope>
    <source>
        <strain evidence="2">ChiBcec7-5410</strain>
    </source>
</reference>
<evidence type="ECO:0000313" key="2">
    <source>
        <dbReference type="EMBL" id="HIT93637.1"/>
    </source>
</evidence>
<dbReference type="EMBL" id="DVLW01000017">
    <property type="protein sequence ID" value="HIT93637.1"/>
    <property type="molecule type" value="Genomic_DNA"/>
</dbReference>
<accession>A0A9D1H5V4</accession>
<dbReference type="Pfam" id="PF06898">
    <property type="entry name" value="YqfD"/>
    <property type="match status" value="1"/>
</dbReference>
<protein>
    <submittedName>
        <fullName evidence="2">Sporulation protein YqfD</fullName>
    </submittedName>
</protein>
<reference evidence="2" key="1">
    <citation type="submission" date="2020-10" db="EMBL/GenBank/DDBJ databases">
        <authorList>
            <person name="Gilroy R."/>
        </authorList>
    </citation>
    <scope>NUCLEOTIDE SEQUENCE</scope>
    <source>
        <strain evidence="2">ChiBcec7-5410</strain>
    </source>
</reference>
<keyword evidence="1" id="KW-1133">Transmembrane helix</keyword>
<sequence>MSKFKPGCLLIRVEGDTTRFINRCAEEKISAERFCSTDGILFGYIPQKDFKRAQYLAEEIDCELAVLEKDGVSYTLQRYRRRLGLIVWPAVLTGVLLFSQCFAWAMSVNGLSEIDESLVIAAAEDAGLKIGSFLPSVDMQAVADHILETIPGVGYCAVNKIGSHVEIEINEAAQIPTVLPTDPCDIIAAETGTIVYLEVYNGQESVKTGETVGKGQQIVTGITESADGKTRYVHASALVVADAKFTREFSLEINQKEREYLGDQQVRWSVELFGKAIPLYLPDGIKNAAGQAVKLFEKVTRFLFSGPETNEQPTEQQTVLWEENSSRQPLSIGGVQLPIGMIKTVRESYTETEKNFSEEEALAALQQAAAAWEAENLADGEILSREEKMSVSDGMAVLEIEYLCRMDIASPKKIEVTFE</sequence>
<dbReference type="InterPro" id="IPR010690">
    <property type="entry name" value="YqfD"/>
</dbReference>
<feature type="non-terminal residue" evidence="2">
    <location>
        <position position="419"/>
    </location>
</feature>
<dbReference type="AlphaFoldDB" id="A0A9D1H5V4"/>
<gene>
    <name evidence="2" type="ORF">IAC43_00475</name>
</gene>
<organism evidence="2 3">
    <name type="scientific">Candidatus Faecivivens stercoripullorum</name>
    <dbReference type="NCBI Taxonomy" id="2840805"/>
    <lineage>
        <taxon>Bacteria</taxon>
        <taxon>Bacillati</taxon>
        <taxon>Bacillota</taxon>
        <taxon>Clostridia</taxon>
        <taxon>Eubacteriales</taxon>
        <taxon>Oscillospiraceae</taxon>
        <taxon>Oscillospiraceae incertae sedis</taxon>
        <taxon>Candidatus Faecivivens</taxon>
    </lineage>
</organism>
<feature type="transmembrane region" description="Helical" evidence="1">
    <location>
        <begin position="83"/>
        <end position="106"/>
    </location>
</feature>
<dbReference type="Proteomes" id="UP000824160">
    <property type="component" value="Unassembled WGS sequence"/>
</dbReference>
<keyword evidence="1" id="KW-0812">Transmembrane</keyword>
<name>A0A9D1H5V4_9FIRM</name>
<keyword evidence="1" id="KW-0472">Membrane</keyword>
<evidence type="ECO:0000256" key="1">
    <source>
        <dbReference type="SAM" id="Phobius"/>
    </source>
</evidence>
<proteinExistence type="predicted"/>
<evidence type="ECO:0000313" key="3">
    <source>
        <dbReference type="Proteomes" id="UP000824160"/>
    </source>
</evidence>